<reference evidence="3 4" key="1">
    <citation type="journal article" date="2017" name="Nature">
        <title>The Apostasia genome and the evolution of orchids.</title>
        <authorList>
            <person name="Zhang G.Q."/>
            <person name="Liu K.W."/>
            <person name="Li Z."/>
            <person name="Lohaus R."/>
            <person name="Hsiao Y.Y."/>
            <person name="Niu S.C."/>
            <person name="Wang J.Y."/>
            <person name="Lin Y.C."/>
            <person name="Xu Q."/>
            <person name="Chen L.J."/>
            <person name="Yoshida K."/>
            <person name="Fujiwara S."/>
            <person name="Wang Z.W."/>
            <person name="Zhang Y.Q."/>
            <person name="Mitsuda N."/>
            <person name="Wang M."/>
            <person name="Liu G.H."/>
            <person name="Pecoraro L."/>
            <person name="Huang H.X."/>
            <person name="Xiao X.J."/>
            <person name="Lin M."/>
            <person name="Wu X.Y."/>
            <person name="Wu W.L."/>
            <person name="Chen Y.Y."/>
            <person name="Chang S.B."/>
            <person name="Sakamoto S."/>
            <person name="Ohme-Takagi M."/>
            <person name="Yagi M."/>
            <person name="Zeng S.J."/>
            <person name="Shen C.Y."/>
            <person name="Yeh C.M."/>
            <person name="Luo Y.B."/>
            <person name="Tsai W.C."/>
            <person name="Van de Peer Y."/>
            <person name="Liu Z.J."/>
        </authorList>
    </citation>
    <scope>NUCLEOTIDE SEQUENCE [LARGE SCALE GENOMIC DNA]</scope>
    <source>
        <strain evidence="4">cv. Shenzhen</strain>
        <tissue evidence="3">Stem</tissue>
    </source>
</reference>
<dbReference type="PROSITE" id="PS50181">
    <property type="entry name" value="FBOX"/>
    <property type="match status" value="1"/>
</dbReference>
<dbReference type="FunFam" id="1.20.1280.50:FF:000008">
    <property type="entry name" value="F-box only protein 6"/>
    <property type="match status" value="1"/>
</dbReference>
<dbReference type="EMBL" id="KZ451906">
    <property type="protein sequence ID" value="PKA64023.1"/>
    <property type="molecule type" value="Genomic_DNA"/>
</dbReference>
<gene>
    <name evidence="3" type="primary">FBX13</name>
    <name evidence="3" type="ORF">AXF42_Ash005035</name>
</gene>
<dbReference type="STRING" id="1088818.A0A2I0B898"/>
<organism evidence="3 4">
    <name type="scientific">Apostasia shenzhenica</name>
    <dbReference type="NCBI Taxonomy" id="1088818"/>
    <lineage>
        <taxon>Eukaryota</taxon>
        <taxon>Viridiplantae</taxon>
        <taxon>Streptophyta</taxon>
        <taxon>Embryophyta</taxon>
        <taxon>Tracheophyta</taxon>
        <taxon>Spermatophyta</taxon>
        <taxon>Magnoliopsida</taxon>
        <taxon>Liliopsida</taxon>
        <taxon>Asparagales</taxon>
        <taxon>Orchidaceae</taxon>
        <taxon>Apostasioideae</taxon>
        <taxon>Apostasia</taxon>
    </lineage>
</organism>
<dbReference type="CDD" id="cd22157">
    <property type="entry name" value="F-box_AtFBW1-like"/>
    <property type="match status" value="1"/>
</dbReference>
<name>A0A2I0B898_9ASPA</name>
<feature type="domain" description="F-box" evidence="2">
    <location>
        <begin position="11"/>
        <end position="50"/>
    </location>
</feature>
<evidence type="ECO:0000259" key="2">
    <source>
        <dbReference type="PROSITE" id="PS50181"/>
    </source>
</evidence>
<dbReference type="Pfam" id="PF00646">
    <property type="entry name" value="F-box"/>
    <property type="match status" value="1"/>
</dbReference>
<dbReference type="Gene3D" id="2.130.10.10">
    <property type="entry name" value="YVTN repeat-like/Quinoprotein amine dehydrogenase"/>
    <property type="match status" value="1"/>
</dbReference>
<dbReference type="Gene3D" id="1.20.1280.50">
    <property type="match status" value="1"/>
</dbReference>
<dbReference type="InterPro" id="IPR005174">
    <property type="entry name" value="KIB1-4_b-propeller"/>
</dbReference>
<keyword evidence="1" id="KW-0677">Repeat</keyword>
<evidence type="ECO:0000313" key="4">
    <source>
        <dbReference type="Proteomes" id="UP000236161"/>
    </source>
</evidence>
<dbReference type="InterPro" id="IPR036047">
    <property type="entry name" value="F-box-like_dom_sf"/>
</dbReference>
<dbReference type="Pfam" id="PF03478">
    <property type="entry name" value="Beta-prop_KIB1-4"/>
    <property type="match status" value="1"/>
</dbReference>
<dbReference type="AlphaFoldDB" id="A0A2I0B898"/>
<evidence type="ECO:0000256" key="1">
    <source>
        <dbReference type="ARBA" id="ARBA00022737"/>
    </source>
</evidence>
<dbReference type="InterPro" id="IPR015943">
    <property type="entry name" value="WD40/YVTN_repeat-like_dom_sf"/>
</dbReference>
<sequence>MEKTRKRKAPLFFMNELNEDLLEKVLSWLPPASFFCLRSVCRRWGSVVSSPSFLLACSQIPFRAPWFLMVDENLDHSIFFDSSEWNWKSLNRPCSLNQASYIPIASAGGLLCFRSASGELMAWNPVTGAGRQLPPSGETQALQALAMSSSAKDPSSYRITLISGSPPNLSFRTFHSEKNLWEDEVTLASKPETDTVSGGAGGAVYFLNKSGDVVAANMQRNPSKQFSSVVTTDDGDELVYFLSPSGAVVACNLTSRSFLELPRLMPFGSEYSVDVVASRGEMLVVLLSEFFGTASLRMWRFAKEERLWRQAAAMPPAMSHEFFGKKIDINCVGCGDLIFICLNSSEFSSSVVCNVVANEWIELPQCVVKGKAKEFISAFSFEPRLELSL</sequence>
<dbReference type="PANTHER" id="PTHR31672">
    <property type="entry name" value="BNACNNG10540D PROTEIN"/>
    <property type="match status" value="1"/>
</dbReference>
<dbReference type="Proteomes" id="UP000236161">
    <property type="component" value="Unassembled WGS sequence"/>
</dbReference>
<dbReference type="PANTHER" id="PTHR31672:SF7">
    <property type="entry name" value="F-BOX DOMAIN-CONTAINING PROTEIN"/>
    <property type="match status" value="1"/>
</dbReference>
<dbReference type="InterPro" id="IPR050796">
    <property type="entry name" value="SCF_F-box_component"/>
</dbReference>
<dbReference type="SMART" id="SM00256">
    <property type="entry name" value="FBOX"/>
    <property type="match status" value="1"/>
</dbReference>
<dbReference type="InterPro" id="IPR001810">
    <property type="entry name" value="F-box_dom"/>
</dbReference>
<dbReference type="SUPFAM" id="SSF81383">
    <property type="entry name" value="F-box domain"/>
    <property type="match status" value="1"/>
</dbReference>
<evidence type="ECO:0000313" key="3">
    <source>
        <dbReference type="EMBL" id="PKA64023.1"/>
    </source>
</evidence>
<proteinExistence type="predicted"/>
<accession>A0A2I0B898</accession>
<protein>
    <submittedName>
        <fullName evidence="3">F-box only protein 13</fullName>
    </submittedName>
</protein>
<keyword evidence="4" id="KW-1185">Reference proteome</keyword>
<dbReference type="OrthoDB" id="2095648at2759"/>